<keyword evidence="5" id="KW-0238">DNA-binding</keyword>
<evidence type="ECO:0000256" key="1">
    <source>
        <dbReference type="ARBA" id="ARBA00023015"/>
    </source>
</evidence>
<dbReference type="GO" id="GO:0003677">
    <property type="term" value="F:DNA binding"/>
    <property type="evidence" value="ECO:0007669"/>
    <property type="project" value="UniProtKB-KW"/>
</dbReference>
<keyword evidence="3" id="KW-0175">Coiled coil</keyword>
<evidence type="ECO:0000256" key="3">
    <source>
        <dbReference type="SAM" id="Coils"/>
    </source>
</evidence>
<proteinExistence type="predicted"/>
<dbReference type="Pfam" id="PF09278">
    <property type="entry name" value="MerR-DNA-bind"/>
    <property type="match status" value="1"/>
</dbReference>
<dbReference type="Gene3D" id="1.10.1660.10">
    <property type="match status" value="1"/>
</dbReference>
<dbReference type="PROSITE" id="PS50937">
    <property type="entry name" value="HTH_MERR_2"/>
    <property type="match status" value="1"/>
</dbReference>
<evidence type="ECO:0000256" key="2">
    <source>
        <dbReference type="ARBA" id="ARBA00023163"/>
    </source>
</evidence>
<organism evidence="5 6">
    <name type="scientific">SAR86 cluster bacterium</name>
    <dbReference type="NCBI Taxonomy" id="2030880"/>
    <lineage>
        <taxon>Bacteria</taxon>
        <taxon>Pseudomonadati</taxon>
        <taxon>Pseudomonadota</taxon>
        <taxon>Gammaproteobacteria</taxon>
        <taxon>SAR86 cluster</taxon>
    </lineage>
</organism>
<dbReference type="EMBL" id="JABMOJ010000236">
    <property type="protein sequence ID" value="NQV64977.1"/>
    <property type="molecule type" value="Genomic_DNA"/>
</dbReference>
<evidence type="ECO:0000259" key="4">
    <source>
        <dbReference type="PROSITE" id="PS50937"/>
    </source>
</evidence>
<evidence type="ECO:0000313" key="6">
    <source>
        <dbReference type="Proteomes" id="UP000754644"/>
    </source>
</evidence>
<keyword evidence="1" id="KW-0805">Transcription regulation</keyword>
<feature type="domain" description="HTH merR-type" evidence="4">
    <location>
        <begin position="1"/>
        <end position="32"/>
    </location>
</feature>
<sequence length="91" mass="10684">RYTDADRVRLTLIQRGKRIGMSLQESQAIIEMYDPAQGNVEQLERLLDNVSERKQQLHAQMQDLKQMLTELDDVEKRCQQALNIVNKKEDN</sequence>
<dbReference type="Proteomes" id="UP000754644">
    <property type="component" value="Unassembled WGS sequence"/>
</dbReference>
<dbReference type="InterPro" id="IPR000551">
    <property type="entry name" value="MerR-type_HTH_dom"/>
</dbReference>
<feature type="non-terminal residue" evidence="5">
    <location>
        <position position="1"/>
    </location>
</feature>
<name>A0A972VXR1_9GAMM</name>
<reference evidence="5" key="1">
    <citation type="submission" date="2020-05" db="EMBL/GenBank/DDBJ databases">
        <title>Sulfur intermediates as new biogeochemical hubs in an aquatic model microbial ecosystem.</title>
        <authorList>
            <person name="Vigneron A."/>
        </authorList>
    </citation>
    <scope>NUCLEOTIDE SEQUENCE</scope>
    <source>
        <strain evidence="5">Bin.250</strain>
    </source>
</reference>
<dbReference type="SUPFAM" id="SSF46955">
    <property type="entry name" value="Putative DNA-binding domain"/>
    <property type="match status" value="1"/>
</dbReference>
<feature type="coiled-coil region" evidence="3">
    <location>
        <begin position="40"/>
        <end position="91"/>
    </location>
</feature>
<dbReference type="GO" id="GO:0006355">
    <property type="term" value="P:regulation of DNA-templated transcription"/>
    <property type="evidence" value="ECO:0007669"/>
    <property type="project" value="InterPro"/>
</dbReference>
<accession>A0A972VXR1</accession>
<evidence type="ECO:0000313" key="5">
    <source>
        <dbReference type="EMBL" id="NQV64977.1"/>
    </source>
</evidence>
<gene>
    <name evidence="5" type="ORF">HQ497_06390</name>
</gene>
<comment type="caution">
    <text evidence="5">The sequence shown here is derived from an EMBL/GenBank/DDBJ whole genome shotgun (WGS) entry which is preliminary data.</text>
</comment>
<dbReference type="InterPro" id="IPR009061">
    <property type="entry name" value="DNA-bd_dom_put_sf"/>
</dbReference>
<dbReference type="InterPro" id="IPR015358">
    <property type="entry name" value="Tscrpt_reg_MerR_DNA-bd"/>
</dbReference>
<keyword evidence="2" id="KW-0804">Transcription</keyword>
<dbReference type="AlphaFoldDB" id="A0A972VXR1"/>
<protein>
    <submittedName>
        <fullName evidence="5">MerR family DNA-binding protein</fullName>
    </submittedName>
</protein>